<dbReference type="PANTHER" id="PTHR43615">
    <property type="entry name" value="PHOSPHOENOLPYRUVATE SYNTHASE-RELATED"/>
    <property type="match status" value="1"/>
</dbReference>
<organism evidence="3 4">
    <name type="scientific">Lentzea rhizosphaerae</name>
    <dbReference type="NCBI Taxonomy" id="2041025"/>
    <lineage>
        <taxon>Bacteria</taxon>
        <taxon>Bacillati</taxon>
        <taxon>Actinomycetota</taxon>
        <taxon>Actinomycetes</taxon>
        <taxon>Pseudonocardiales</taxon>
        <taxon>Pseudonocardiaceae</taxon>
        <taxon>Lentzea</taxon>
    </lineage>
</organism>
<dbReference type="Gene3D" id="3.30.470.20">
    <property type="entry name" value="ATP-grasp fold, B domain"/>
    <property type="match status" value="1"/>
</dbReference>
<sequence>MRDIVRLPELTAGDVAEVGAKAANLGELISAGVDVPAGFCVPTSVYDRLVKPVVAPLTGTDPLEGSAVREAIESIELPAALFSLLEKAFHEVCPDGGGVAARSSGTSEDTEETSFAGQYHTELGVRTAEELIVALKKCWASMWEPHAIRYRERVGVPHSDVSMAVVVQAMVPADAAGVMFVTDQVVIESSWGLGEAVVSGLVTPDRFVVSRDDDHEVESFPGNKAQMIVPVAAGVETVDVAPDRVTALSITPEQAAELAALGLAIERHFGARQDVEWAITNGKIRFLQARPLTRDITVPAEVKWDSPINGAEWARISICDSWLPEPLSPLFATTLFPRLVDRWKQNWSTPDTAAVLPDPMAGTINGFAYIRLDGPLNKYPVKTAKLVFHFFRFHLARLERKWRRDVLPGHVRRIRELREIDPSGLDVRGLRRVIDEAEELSAKYWALLGGLAWYWNGGEWALHKLYAKLAGPAAGDEGFAVLLQGYPTKTAETDAALYDLARSAEPEEGFAGFLAEHGHQVYQLDFVEPTPADDPAAFRATLENYRGGSGQDPRERLKSLAHKRDALWKDVESSLSSSPARLSALRRLLNWNRRYSLVRDEALYYFTLGWPLIRRGYVELGRRLVVAGALGVDEDVFYLTGDELAAALAALERGEQPTAHAEVVQDRRQLRERQQQLIPPARVPEGMRVDVAGIDFLPIAFLGRDDSGEDVEGLRGVAVSPGLATGPARRIASARDFDKLQSGDVLIATYITPAWSPLLGIAGAVVTDTGGALSHGSIVAREYGIPAVMGTNNATKVIQDGQLVTVDGNRGLVLTERNGS</sequence>
<feature type="domain" description="PEP-utilising enzyme mobile" evidence="1">
    <location>
        <begin position="741"/>
        <end position="811"/>
    </location>
</feature>
<dbReference type="Pfam" id="PF01326">
    <property type="entry name" value="PPDK_N"/>
    <property type="match status" value="1"/>
</dbReference>
<comment type="caution">
    <text evidence="3">The sequence shown here is derived from an EMBL/GenBank/DDBJ whole genome shotgun (WGS) entry which is preliminary data.</text>
</comment>
<dbReference type="Gene3D" id="3.30.1490.20">
    <property type="entry name" value="ATP-grasp fold, A domain"/>
    <property type="match status" value="1"/>
</dbReference>
<dbReference type="PANTHER" id="PTHR43615:SF1">
    <property type="entry name" value="PPDK_N DOMAIN-CONTAINING PROTEIN"/>
    <property type="match status" value="1"/>
</dbReference>
<dbReference type="InterPro" id="IPR008279">
    <property type="entry name" value="PEP-util_enz_mobile_dom"/>
</dbReference>
<dbReference type="InterPro" id="IPR002192">
    <property type="entry name" value="PPDK_AMP/ATP-bd"/>
</dbReference>
<dbReference type="Gene3D" id="3.50.30.10">
    <property type="entry name" value="Phosphohistidine domain"/>
    <property type="match status" value="1"/>
</dbReference>
<dbReference type="Proteomes" id="UP001595690">
    <property type="component" value="Unassembled WGS sequence"/>
</dbReference>
<gene>
    <name evidence="3" type="ORF">ACFOWZ_13325</name>
</gene>
<dbReference type="InterPro" id="IPR013815">
    <property type="entry name" value="ATP_grasp_subdomain_1"/>
</dbReference>
<name>A0ABV8BQG6_9PSEU</name>
<feature type="domain" description="Pyruvate phosphate dikinase AMP/ATP-binding" evidence="2">
    <location>
        <begin position="16"/>
        <end position="295"/>
    </location>
</feature>
<evidence type="ECO:0000313" key="3">
    <source>
        <dbReference type="EMBL" id="MFC3892457.1"/>
    </source>
</evidence>
<evidence type="ECO:0000259" key="1">
    <source>
        <dbReference type="Pfam" id="PF00391"/>
    </source>
</evidence>
<proteinExistence type="predicted"/>
<dbReference type="Pfam" id="PF00391">
    <property type="entry name" value="PEP-utilizers"/>
    <property type="match status" value="1"/>
</dbReference>
<dbReference type="InterPro" id="IPR036637">
    <property type="entry name" value="Phosphohistidine_dom_sf"/>
</dbReference>
<dbReference type="EMBL" id="JBHRZI010000011">
    <property type="protein sequence ID" value="MFC3892457.1"/>
    <property type="molecule type" value="Genomic_DNA"/>
</dbReference>
<dbReference type="SUPFAM" id="SSF56059">
    <property type="entry name" value="Glutathione synthetase ATP-binding domain-like"/>
    <property type="match status" value="1"/>
</dbReference>
<accession>A0ABV8BQG6</accession>
<keyword evidence="4" id="KW-1185">Reference proteome</keyword>
<evidence type="ECO:0000313" key="4">
    <source>
        <dbReference type="Proteomes" id="UP001595690"/>
    </source>
</evidence>
<dbReference type="SUPFAM" id="SSF52009">
    <property type="entry name" value="Phosphohistidine domain"/>
    <property type="match status" value="1"/>
</dbReference>
<dbReference type="RefSeq" id="WP_382372173.1">
    <property type="nucleotide sequence ID" value="NZ_JBHRZI010000011.1"/>
</dbReference>
<evidence type="ECO:0000259" key="2">
    <source>
        <dbReference type="Pfam" id="PF01326"/>
    </source>
</evidence>
<dbReference type="InterPro" id="IPR051549">
    <property type="entry name" value="PEP_Utilizing_Enz"/>
</dbReference>
<protein>
    <submittedName>
        <fullName evidence="3">PEP/pyruvate-binding domain-containing protein</fullName>
    </submittedName>
</protein>
<reference evidence="4" key="1">
    <citation type="journal article" date="2019" name="Int. J. Syst. Evol. Microbiol.">
        <title>The Global Catalogue of Microorganisms (GCM) 10K type strain sequencing project: providing services to taxonomists for standard genome sequencing and annotation.</title>
        <authorList>
            <consortium name="The Broad Institute Genomics Platform"/>
            <consortium name="The Broad Institute Genome Sequencing Center for Infectious Disease"/>
            <person name="Wu L."/>
            <person name="Ma J."/>
        </authorList>
    </citation>
    <scope>NUCLEOTIDE SEQUENCE [LARGE SCALE GENOMIC DNA]</scope>
    <source>
        <strain evidence="4">CGMCC 4.7405</strain>
    </source>
</reference>